<reference evidence="2 3" key="1">
    <citation type="submission" date="2017-09" db="EMBL/GenBank/DDBJ databases">
        <title>Genome sequencing of Besnoitia besnoiti strain Bb-Ger1.</title>
        <authorList>
            <person name="Schares G."/>
            <person name="Venepally P."/>
            <person name="Lorenzi H.A."/>
        </authorList>
    </citation>
    <scope>NUCLEOTIDE SEQUENCE [LARGE SCALE GENOMIC DNA]</scope>
    <source>
        <strain evidence="2 3">Bb-Ger1</strain>
    </source>
</reference>
<dbReference type="VEuPathDB" id="ToxoDB:BESB_076850"/>
<feature type="compositionally biased region" description="Polar residues" evidence="1">
    <location>
        <begin position="344"/>
        <end position="356"/>
    </location>
</feature>
<feature type="region of interest" description="Disordered" evidence="1">
    <location>
        <begin position="41"/>
        <end position="60"/>
    </location>
</feature>
<proteinExistence type="predicted"/>
<evidence type="ECO:0000256" key="1">
    <source>
        <dbReference type="SAM" id="MobiDB-lite"/>
    </source>
</evidence>
<comment type="caution">
    <text evidence="2">The sequence shown here is derived from an EMBL/GenBank/DDBJ whole genome shotgun (WGS) entry which is preliminary data.</text>
</comment>
<feature type="region of interest" description="Disordered" evidence="1">
    <location>
        <begin position="127"/>
        <end position="197"/>
    </location>
</feature>
<feature type="compositionally biased region" description="Basic and acidic residues" evidence="1">
    <location>
        <begin position="304"/>
        <end position="317"/>
    </location>
</feature>
<evidence type="ECO:0000313" key="2">
    <source>
        <dbReference type="EMBL" id="PFH33468.1"/>
    </source>
</evidence>
<protein>
    <submittedName>
        <fullName evidence="2">Sodium:neurotransmitter symporter family protein</fullName>
    </submittedName>
</protein>
<dbReference type="KEGG" id="bbes:BESB_076850"/>
<organism evidence="2 3">
    <name type="scientific">Besnoitia besnoiti</name>
    <name type="common">Apicomplexan protozoan</name>
    <dbReference type="NCBI Taxonomy" id="94643"/>
    <lineage>
        <taxon>Eukaryota</taxon>
        <taxon>Sar</taxon>
        <taxon>Alveolata</taxon>
        <taxon>Apicomplexa</taxon>
        <taxon>Conoidasida</taxon>
        <taxon>Coccidia</taxon>
        <taxon>Eucoccidiorida</taxon>
        <taxon>Eimeriorina</taxon>
        <taxon>Sarcocystidae</taxon>
        <taxon>Besnoitia</taxon>
    </lineage>
</organism>
<feature type="compositionally biased region" description="Pro residues" evidence="1">
    <location>
        <begin position="184"/>
        <end position="196"/>
    </location>
</feature>
<sequence>MMTSLAADTLAQVRQVAFVATGVLGVPCQYLRISRAWGRDRGQPLTTTPVGGSPCGFTDEARSDIKRPLARQWTAADSTQPGPFAAVPEGSRGRGDIRSDGDTQSATGVWLARSRLAATDASVGFQPVRPTQCESRSHTRQGRHSRRVASSPSPPLCRKGERRSREEAASALPATAKRHRGPDSFPPPPLDAPRAPPLYYTEGVHGFSRLRTRAHLPVLSPIVGSPLSPSWSARGSSPPSKTTPASARPPSPASPRIPPAGVVRSPPLPGSPPPNPPFLFTPVLQVSGGYVPQTGGPLKRKRSQERGDSPEFGEPCRKVWGSPWVSWRKGEPVLPPSPGALWSPSGSPEGLQSDSD</sequence>
<dbReference type="RefSeq" id="XP_029217477.1">
    <property type="nucleotide sequence ID" value="XM_029366046.1"/>
</dbReference>
<name>A0A2A9M4Q7_BESBE</name>
<feature type="region of interest" description="Disordered" evidence="1">
    <location>
        <begin position="223"/>
        <end position="356"/>
    </location>
</feature>
<feature type="compositionally biased region" description="Pro residues" evidence="1">
    <location>
        <begin position="247"/>
        <end position="258"/>
    </location>
</feature>
<dbReference type="EMBL" id="NWUJ01000008">
    <property type="protein sequence ID" value="PFH33468.1"/>
    <property type="molecule type" value="Genomic_DNA"/>
</dbReference>
<accession>A0A2A9M4Q7</accession>
<feature type="compositionally biased region" description="Basic and acidic residues" evidence="1">
    <location>
        <begin position="91"/>
        <end position="101"/>
    </location>
</feature>
<dbReference type="AlphaFoldDB" id="A0A2A9M4Q7"/>
<feature type="compositionally biased region" description="Pro residues" evidence="1">
    <location>
        <begin position="266"/>
        <end position="279"/>
    </location>
</feature>
<keyword evidence="3" id="KW-1185">Reference proteome</keyword>
<feature type="region of interest" description="Disordered" evidence="1">
    <location>
        <begin position="72"/>
        <end position="104"/>
    </location>
</feature>
<dbReference type="GeneID" id="40312611"/>
<feature type="compositionally biased region" description="Basic residues" evidence="1">
    <location>
        <begin position="138"/>
        <end position="147"/>
    </location>
</feature>
<dbReference type="Proteomes" id="UP000224006">
    <property type="component" value="Chromosome VII"/>
</dbReference>
<evidence type="ECO:0000313" key="3">
    <source>
        <dbReference type="Proteomes" id="UP000224006"/>
    </source>
</evidence>
<gene>
    <name evidence="2" type="ORF">BESB_076850</name>
</gene>
<feature type="compositionally biased region" description="Low complexity" evidence="1">
    <location>
        <begin position="236"/>
        <end position="246"/>
    </location>
</feature>